<feature type="transmembrane region" description="Helical" evidence="8">
    <location>
        <begin position="445"/>
        <end position="463"/>
    </location>
</feature>
<feature type="transmembrane region" description="Helical" evidence="8">
    <location>
        <begin position="257"/>
        <end position="279"/>
    </location>
</feature>
<evidence type="ECO:0000256" key="1">
    <source>
        <dbReference type="ARBA" id="ARBA00004141"/>
    </source>
</evidence>
<evidence type="ECO:0008006" key="11">
    <source>
        <dbReference type="Google" id="ProtNLM"/>
    </source>
</evidence>
<dbReference type="EMBL" id="VCGU01000459">
    <property type="protein sequence ID" value="TRY61495.1"/>
    <property type="molecule type" value="Genomic_DNA"/>
</dbReference>
<dbReference type="Proteomes" id="UP000318571">
    <property type="component" value="Chromosome 8"/>
</dbReference>
<dbReference type="STRING" id="6832.A0A553N7S3"/>
<feature type="transmembrane region" description="Helical" evidence="8">
    <location>
        <begin position="604"/>
        <end position="622"/>
    </location>
</feature>
<feature type="transmembrane region" description="Helical" evidence="8">
    <location>
        <begin position="406"/>
        <end position="433"/>
    </location>
</feature>
<feature type="transmembrane region" description="Helical" evidence="8">
    <location>
        <begin position="178"/>
        <end position="199"/>
    </location>
</feature>
<evidence type="ECO:0000313" key="10">
    <source>
        <dbReference type="Proteomes" id="UP000318571"/>
    </source>
</evidence>
<feature type="transmembrane region" description="Helical" evidence="8">
    <location>
        <begin position="895"/>
        <end position="912"/>
    </location>
</feature>
<keyword evidence="10" id="KW-1185">Reference proteome</keyword>
<evidence type="ECO:0000256" key="8">
    <source>
        <dbReference type="SAM" id="Phobius"/>
    </source>
</evidence>
<keyword evidence="3 8" id="KW-0812">Transmembrane</keyword>
<dbReference type="InterPro" id="IPR010291">
    <property type="entry name" value="Ion_channel_UNC-93"/>
</dbReference>
<feature type="compositionally biased region" description="Polar residues" evidence="7">
    <location>
        <begin position="703"/>
        <end position="714"/>
    </location>
</feature>
<dbReference type="GO" id="GO:0005886">
    <property type="term" value="C:plasma membrane"/>
    <property type="evidence" value="ECO:0007669"/>
    <property type="project" value="TreeGrafter"/>
</dbReference>
<evidence type="ECO:0000256" key="4">
    <source>
        <dbReference type="ARBA" id="ARBA00022989"/>
    </source>
</evidence>
<evidence type="ECO:0000256" key="6">
    <source>
        <dbReference type="ARBA" id="ARBA00023180"/>
    </source>
</evidence>
<feature type="transmembrane region" description="Helical" evidence="8">
    <location>
        <begin position="776"/>
        <end position="797"/>
    </location>
</feature>
<name>A0A553N7S3_TIGCA</name>
<reference evidence="9 10" key="1">
    <citation type="journal article" date="2018" name="Nat. Ecol. Evol.">
        <title>Genomic signatures of mitonuclear coevolution across populations of Tigriopus californicus.</title>
        <authorList>
            <person name="Barreto F.S."/>
            <person name="Watson E.T."/>
            <person name="Lima T.G."/>
            <person name="Willett C.S."/>
            <person name="Edmands S."/>
            <person name="Li W."/>
            <person name="Burton R.S."/>
        </authorList>
    </citation>
    <scope>NUCLEOTIDE SEQUENCE [LARGE SCALE GENOMIC DNA]</scope>
    <source>
        <strain evidence="9 10">San Diego</strain>
    </source>
</reference>
<feature type="transmembrane region" description="Helical" evidence="8">
    <location>
        <begin position="138"/>
        <end position="157"/>
    </location>
</feature>
<evidence type="ECO:0000256" key="3">
    <source>
        <dbReference type="ARBA" id="ARBA00022692"/>
    </source>
</evidence>
<feature type="transmembrane region" description="Helical" evidence="8">
    <location>
        <begin position="628"/>
        <end position="647"/>
    </location>
</feature>
<comment type="caution">
    <text evidence="9">The sequence shown here is derived from an EMBL/GenBank/DDBJ whole genome shotgun (WGS) entry which is preliminary data.</text>
</comment>
<gene>
    <name evidence="9" type="ORF">TCAL_05719</name>
</gene>
<dbReference type="GO" id="GO:0055120">
    <property type="term" value="C:striated muscle dense body"/>
    <property type="evidence" value="ECO:0007669"/>
    <property type="project" value="TreeGrafter"/>
</dbReference>
<feature type="transmembrane region" description="Helical" evidence="8">
    <location>
        <begin position="83"/>
        <end position="102"/>
    </location>
</feature>
<dbReference type="Gene3D" id="1.20.1250.20">
    <property type="entry name" value="MFS general substrate transporter like domains"/>
    <property type="match status" value="4"/>
</dbReference>
<organism evidence="9 10">
    <name type="scientific">Tigriopus californicus</name>
    <name type="common">Marine copepod</name>
    <dbReference type="NCBI Taxonomy" id="6832"/>
    <lineage>
        <taxon>Eukaryota</taxon>
        <taxon>Metazoa</taxon>
        <taxon>Ecdysozoa</taxon>
        <taxon>Arthropoda</taxon>
        <taxon>Crustacea</taxon>
        <taxon>Multicrustacea</taxon>
        <taxon>Hexanauplia</taxon>
        <taxon>Copepoda</taxon>
        <taxon>Harpacticoida</taxon>
        <taxon>Harpacticidae</taxon>
        <taxon>Tigriopus</taxon>
    </lineage>
</organism>
<feature type="transmembrane region" description="Helical" evidence="8">
    <location>
        <begin position="53"/>
        <end position="71"/>
    </location>
</feature>
<dbReference type="InterPro" id="IPR036259">
    <property type="entry name" value="MFS_trans_sf"/>
</dbReference>
<feature type="transmembrane region" description="Helical" evidence="8">
    <location>
        <begin position="832"/>
        <end position="850"/>
    </location>
</feature>
<dbReference type="PANTHER" id="PTHR19444:SF13">
    <property type="entry name" value="PROTEIN UNC-93 HOMOLOG A"/>
    <property type="match status" value="1"/>
</dbReference>
<feature type="region of interest" description="Disordered" evidence="7">
    <location>
        <begin position="695"/>
        <end position="718"/>
    </location>
</feature>
<feature type="transmembrane region" description="Helical" evidence="8">
    <location>
        <begin position="804"/>
        <end position="826"/>
    </location>
</feature>
<dbReference type="Pfam" id="PF05978">
    <property type="entry name" value="UNC-93"/>
    <property type="match status" value="3"/>
</dbReference>
<dbReference type="GO" id="GO:0043266">
    <property type="term" value="P:regulation of potassium ion transport"/>
    <property type="evidence" value="ECO:0007669"/>
    <property type="project" value="TreeGrafter"/>
</dbReference>
<evidence type="ECO:0000256" key="7">
    <source>
        <dbReference type="SAM" id="MobiDB-lite"/>
    </source>
</evidence>
<feature type="transmembrane region" description="Helical" evidence="8">
    <location>
        <begin position="380"/>
        <end position="400"/>
    </location>
</feature>
<dbReference type="SUPFAM" id="SSF103473">
    <property type="entry name" value="MFS general substrate transporter"/>
    <property type="match status" value="2"/>
</dbReference>
<keyword evidence="6" id="KW-0325">Glycoprotein</keyword>
<feature type="transmembrane region" description="Helical" evidence="8">
    <location>
        <begin position="668"/>
        <end position="689"/>
    </location>
</feature>
<dbReference type="FunFam" id="1.20.1250.20:FF:000290">
    <property type="entry name" value="Unc-93 homolog A"/>
    <property type="match status" value="1"/>
</dbReference>
<evidence type="ECO:0000256" key="2">
    <source>
        <dbReference type="ARBA" id="ARBA00009172"/>
    </source>
</evidence>
<sequence length="928" mass="102451">MSHSNAGFEPDSKDMNSNVGRKGSIVQGETVIHRQDLTEEEVKRESFKMKKNVVIISFAFMLLFTAFQSMANLQSSINKVNGLGTYSLSVIYGALVLSCMFLPSVIIKTISVKWTMVFSMFCYSTYIAAQFYPSFGTLIPGAIILGLGAAPMWSAKCTYLTQVGNKYAEVTGVQVEPIIVRFFGIFFLFFQFASVWGSLISSWVLSSGDEVAQISREELQYCGVNYCPKAAPLPSINTTLNVEPDLEDNFATSKTKLYTLAGIYLACSLVSATVVALFVDPLSRYGEHERDDGREKLSGLQLLVATFQHMTKPYQILVIPLTFWSGIEQGFFGADFTAGFVSCAYGVQNVGYVVIAYGVSDAVCSFSFGFLIKKVGRVPIFLFGTLVNIVVIVVFFTWSPNPEEQYVFYILAALWGVADAVWQTQINALYGVLFEKDEEAAFSNYRLWESLGFIVAYILQNNVCIYSKLWVMIGVLSTGMIGYLIIEAMEFRKRRGDLNPDIEPSSFERTLASSTENHLCTSTVQSVTMEATRSEKRAIMRNVIIISVGFMVLFTSYSSVTALQSSINKTDGIGSFSLAATYLFLVLSTLFLSNIIIDKINTKWAMIFSMACYSTYIAAQFYATFWTLIPTASLVGIAAAPLWIAKCSYLSEAGKRYSQLSGQSVDAVVGRFFGIFFLLFQCASIWGNIASSLRTPDKEEPTQDGSTTSPSSSAKEQKLNKTRENFALLFATVKHMSQKEQLLLIPITIWSGLEQGFFGADFSAGFISCAFGVDKIGYIFIIYGITDAIGSFVFGYVIKYVGRISIFCLGGLINLVAIGFMFSWTPNPDQSHVFYIIAAFWGAADAVWQTQINALYGSLFAANKDAGFSNYRLWESVGFLAAFALQTQLCIGSKLGILGGFLGLGLAGYFVVEYIQYIKSKCQVVPEK</sequence>
<feature type="transmembrane region" description="Helical" evidence="8">
    <location>
        <begin position="572"/>
        <end position="592"/>
    </location>
</feature>
<proteinExistence type="inferred from homology"/>
<evidence type="ECO:0000256" key="5">
    <source>
        <dbReference type="ARBA" id="ARBA00023136"/>
    </source>
</evidence>
<dbReference type="OMA" id="LMCVAFI"/>
<accession>A0A553N7S3</accession>
<evidence type="ECO:0000313" key="9">
    <source>
        <dbReference type="EMBL" id="TRY61495.1"/>
    </source>
</evidence>
<feature type="region of interest" description="Disordered" evidence="7">
    <location>
        <begin position="1"/>
        <end position="21"/>
    </location>
</feature>
<keyword evidence="5 8" id="KW-0472">Membrane</keyword>
<dbReference type="GO" id="GO:0015459">
    <property type="term" value="F:potassium channel regulator activity"/>
    <property type="evidence" value="ECO:0007669"/>
    <property type="project" value="TreeGrafter"/>
</dbReference>
<dbReference type="AlphaFoldDB" id="A0A553N7S3"/>
<feature type="transmembrane region" description="Helical" evidence="8">
    <location>
        <begin position="539"/>
        <end position="560"/>
    </location>
</feature>
<keyword evidence="4 8" id="KW-1133">Transmembrane helix</keyword>
<comment type="similarity">
    <text evidence="2">Belongs to the unc-93 family.</text>
</comment>
<dbReference type="GO" id="GO:0006937">
    <property type="term" value="P:regulation of muscle contraction"/>
    <property type="evidence" value="ECO:0007669"/>
    <property type="project" value="TreeGrafter"/>
</dbReference>
<dbReference type="InterPro" id="IPR051951">
    <property type="entry name" value="UNC-93_regulatory"/>
</dbReference>
<feature type="transmembrane region" description="Helical" evidence="8">
    <location>
        <begin position="871"/>
        <end position="889"/>
    </location>
</feature>
<feature type="transmembrane region" description="Helical" evidence="8">
    <location>
        <begin position="469"/>
        <end position="486"/>
    </location>
</feature>
<dbReference type="PANTHER" id="PTHR19444">
    <property type="entry name" value="UNC-93 RELATED"/>
    <property type="match status" value="1"/>
</dbReference>
<protein>
    <recommendedName>
        <fullName evidence="11">UNC93-like protein</fullName>
    </recommendedName>
</protein>
<comment type="subcellular location">
    <subcellularLocation>
        <location evidence="1">Membrane</location>
        <topology evidence="1">Multi-pass membrane protein</topology>
    </subcellularLocation>
</comment>